<keyword evidence="3" id="KW-0238">DNA-binding</keyword>
<dbReference type="AlphaFoldDB" id="A0A4P7LK76"/>
<dbReference type="SUPFAM" id="SSF46785">
    <property type="entry name" value="Winged helix' DNA-binding domain"/>
    <property type="match status" value="1"/>
</dbReference>
<dbReference type="InterPro" id="IPR050950">
    <property type="entry name" value="HTH-type_LysR_regulators"/>
</dbReference>
<evidence type="ECO:0000256" key="2">
    <source>
        <dbReference type="ARBA" id="ARBA00023015"/>
    </source>
</evidence>
<sequence>MKIDPVSLRLFLAVSELGTIAAAAEREHITASAVSKRVSDLEDALSTQLLERSNKGIVLTPAGIALQGLSRNIVNDLDNVATMMQDYASGTRGLVRIYANVSSIAQFLPNDLHGFIEKYPDVQVQLHEHISTAILRGVSENEADVGCFADLGKAPHGLLILPYREDDLVVVVPRHHPLASRKKLTTPDLLDHYMIGLQTGSYINLQLSRLASEHGKPVKFRMQVNSYDAVCLMVESKMGIGILPERLARRYSRILGVRMIALDAPWSHRKLNLCVRSYEGLPVAARQLVDHLCPSAQVLAADAGAIRAHS</sequence>
<dbReference type="InterPro" id="IPR036390">
    <property type="entry name" value="WH_DNA-bd_sf"/>
</dbReference>
<geneLocation type="plasmid" evidence="6">
    <name>unnamed4</name>
</geneLocation>
<dbReference type="Pfam" id="PF03466">
    <property type="entry name" value="LysR_substrate"/>
    <property type="match status" value="1"/>
</dbReference>
<dbReference type="KEGG" id="cox:E0W60_34875"/>
<evidence type="ECO:0000259" key="5">
    <source>
        <dbReference type="PROSITE" id="PS50931"/>
    </source>
</evidence>
<dbReference type="CDD" id="cd08421">
    <property type="entry name" value="PBP2_LTTR_like_1"/>
    <property type="match status" value="1"/>
</dbReference>
<dbReference type="PANTHER" id="PTHR30419">
    <property type="entry name" value="HTH-TYPE TRANSCRIPTIONAL REGULATOR YBHD"/>
    <property type="match status" value="1"/>
</dbReference>
<dbReference type="GO" id="GO:0003700">
    <property type="term" value="F:DNA-binding transcription factor activity"/>
    <property type="evidence" value="ECO:0007669"/>
    <property type="project" value="InterPro"/>
</dbReference>
<dbReference type="GO" id="GO:0005829">
    <property type="term" value="C:cytosol"/>
    <property type="evidence" value="ECO:0007669"/>
    <property type="project" value="TreeGrafter"/>
</dbReference>
<protein>
    <submittedName>
        <fullName evidence="6">LysR family transcriptional regulator</fullName>
    </submittedName>
</protein>
<evidence type="ECO:0000313" key="6">
    <source>
        <dbReference type="EMBL" id="QBY56235.1"/>
    </source>
</evidence>
<evidence type="ECO:0000256" key="4">
    <source>
        <dbReference type="ARBA" id="ARBA00023163"/>
    </source>
</evidence>
<dbReference type="InterPro" id="IPR036388">
    <property type="entry name" value="WH-like_DNA-bd_sf"/>
</dbReference>
<dbReference type="Proteomes" id="UP000295294">
    <property type="component" value="Plasmid unnamed4"/>
</dbReference>
<name>A0A4P7LK76_9BURK</name>
<dbReference type="OrthoDB" id="9785974at2"/>
<dbReference type="InterPro" id="IPR000847">
    <property type="entry name" value="LysR_HTH_N"/>
</dbReference>
<reference evidence="6 7" key="1">
    <citation type="submission" date="2019-03" db="EMBL/GenBank/DDBJ databases">
        <title>Efficiently degradation of phenoxyalkanoic acid herbicides by Cupriavidus oxalaticus strain X32.</title>
        <authorList>
            <person name="Sheng X."/>
        </authorList>
    </citation>
    <scope>NUCLEOTIDE SEQUENCE [LARGE SCALE GENOMIC DNA]</scope>
    <source>
        <strain evidence="6 7">X32</strain>
        <plasmid evidence="6 7">unnamed4</plasmid>
    </source>
</reference>
<dbReference type="RefSeq" id="WP_135707398.1">
    <property type="nucleotide sequence ID" value="NZ_CP038639.1"/>
</dbReference>
<proteinExistence type="inferred from homology"/>
<dbReference type="GO" id="GO:0003677">
    <property type="term" value="F:DNA binding"/>
    <property type="evidence" value="ECO:0007669"/>
    <property type="project" value="UniProtKB-KW"/>
</dbReference>
<dbReference type="Gene3D" id="3.40.190.290">
    <property type="match status" value="1"/>
</dbReference>
<dbReference type="InterPro" id="IPR005119">
    <property type="entry name" value="LysR_subst-bd"/>
</dbReference>
<dbReference type="Gene3D" id="1.10.10.10">
    <property type="entry name" value="Winged helix-like DNA-binding domain superfamily/Winged helix DNA-binding domain"/>
    <property type="match status" value="1"/>
</dbReference>
<comment type="similarity">
    <text evidence="1">Belongs to the LysR transcriptional regulatory family.</text>
</comment>
<evidence type="ECO:0000256" key="3">
    <source>
        <dbReference type="ARBA" id="ARBA00023125"/>
    </source>
</evidence>
<dbReference type="Pfam" id="PF00126">
    <property type="entry name" value="HTH_1"/>
    <property type="match status" value="1"/>
</dbReference>
<keyword evidence="4" id="KW-0804">Transcription</keyword>
<keyword evidence="6" id="KW-0614">Plasmid</keyword>
<dbReference type="EMBL" id="CP038639">
    <property type="protein sequence ID" value="QBY56235.1"/>
    <property type="molecule type" value="Genomic_DNA"/>
</dbReference>
<dbReference type="PANTHER" id="PTHR30419:SF2">
    <property type="entry name" value="LYSR FAMILY TRANSCRIPTIONAL REGULATOR"/>
    <property type="match status" value="1"/>
</dbReference>
<accession>A0A4P7LK76</accession>
<keyword evidence="2" id="KW-0805">Transcription regulation</keyword>
<feature type="domain" description="HTH lysR-type" evidence="5">
    <location>
        <begin position="1"/>
        <end position="60"/>
    </location>
</feature>
<dbReference type="PROSITE" id="PS50931">
    <property type="entry name" value="HTH_LYSR"/>
    <property type="match status" value="1"/>
</dbReference>
<dbReference type="SUPFAM" id="SSF53850">
    <property type="entry name" value="Periplasmic binding protein-like II"/>
    <property type="match status" value="1"/>
</dbReference>
<organism evidence="6 7">
    <name type="scientific">Cupriavidus oxalaticus</name>
    <dbReference type="NCBI Taxonomy" id="96344"/>
    <lineage>
        <taxon>Bacteria</taxon>
        <taxon>Pseudomonadati</taxon>
        <taxon>Pseudomonadota</taxon>
        <taxon>Betaproteobacteria</taxon>
        <taxon>Burkholderiales</taxon>
        <taxon>Burkholderiaceae</taxon>
        <taxon>Cupriavidus</taxon>
    </lineage>
</organism>
<evidence type="ECO:0000256" key="1">
    <source>
        <dbReference type="ARBA" id="ARBA00009437"/>
    </source>
</evidence>
<gene>
    <name evidence="6" type="ORF">E0W60_34875</name>
</gene>
<evidence type="ECO:0000313" key="7">
    <source>
        <dbReference type="Proteomes" id="UP000295294"/>
    </source>
</evidence>